<organism evidence="3 4">
    <name type="scientific">Bordetella pseudohinzii</name>
    <dbReference type="NCBI Taxonomy" id="1331258"/>
    <lineage>
        <taxon>Bacteria</taxon>
        <taxon>Pseudomonadati</taxon>
        <taxon>Pseudomonadota</taxon>
        <taxon>Betaproteobacteria</taxon>
        <taxon>Burkholderiales</taxon>
        <taxon>Alcaligenaceae</taxon>
        <taxon>Bordetella</taxon>
    </lineage>
</organism>
<evidence type="ECO:0000256" key="1">
    <source>
        <dbReference type="SAM" id="SignalP"/>
    </source>
</evidence>
<feature type="signal peptide" evidence="1">
    <location>
        <begin position="1"/>
        <end position="33"/>
    </location>
</feature>
<name>A0A0J6F4H2_9BORD</name>
<dbReference type="EMBL" id="CYTV01000006">
    <property type="protein sequence ID" value="CUI87164.1"/>
    <property type="molecule type" value="Genomic_DNA"/>
</dbReference>
<evidence type="ECO:0000313" key="2">
    <source>
        <dbReference type="EMBL" id="ANY15352.1"/>
    </source>
</evidence>
<accession>A0A0M7FX87</accession>
<accession>A0A0J6F4H2</accession>
<dbReference type="EMBL" id="CP016440">
    <property type="protein sequence ID" value="ANY15352.1"/>
    <property type="molecule type" value="Genomic_DNA"/>
</dbReference>
<dbReference type="Proteomes" id="UP000053096">
    <property type="component" value="Unassembled WGS sequence"/>
</dbReference>
<protein>
    <submittedName>
        <fullName evidence="3">Uncharacterized protein</fullName>
    </submittedName>
</protein>
<evidence type="ECO:0000313" key="3">
    <source>
        <dbReference type="EMBL" id="CUI87164.1"/>
    </source>
</evidence>
<dbReference type="AlphaFoldDB" id="A0A0J6F4H2"/>
<dbReference type="RefSeq" id="WP_043212397.1">
    <property type="nucleotide sequence ID" value="NZ_JHEP02000002.1"/>
</dbReference>
<keyword evidence="5" id="KW-1185">Reference proteome</keyword>
<feature type="chain" id="PRO_5005271002" evidence="1">
    <location>
        <begin position="34"/>
        <end position="148"/>
    </location>
</feature>
<evidence type="ECO:0000313" key="5">
    <source>
        <dbReference type="Proteomes" id="UP000092950"/>
    </source>
</evidence>
<proteinExistence type="predicted"/>
<evidence type="ECO:0000313" key="4">
    <source>
        <dbReference type="Proteomes" id="UP000053096"/>
    </source>
</evidence>
<reference evidence="3 4" key="1">
    <citation type="submission" date="2015-09" db="EMBL/GenBank/DDBJ databases">
        <authorList>
            <person name="Jackson K.R."/>
            <person name="Lunt B.L."/>
            <person name="Fisher J.N.B."/>
            <person name="Gardner A.V."/>
            <person name="Bailey M.E."/>
            <person name="Deus L.M."/>
            <person name="Earl A.S."/>
            <person name="Gibby P.D."/>
            <person name="Hartmann K.A."/>
            <person name="Liu J.E."/>
            <person name="Manci A.M."/>
            <person name="Nielsen D.A."/>
            <person name="Solomon M.B."/>
            <person name="Breakwell D.P."/>
            <person name="Burnett S.H."/>
            <person name="Grose J.H."/>
        </authorList>
    </citation>
    <scope>NUCLEOTIDE SEQUENCE [LARGE SCALE GENOMIC DNA]</scope>
    <source>
        <strain evidence="3 4">2789STDY5608636</strain>
    </source>
</reference>
<dbReference type="Proteomes" id="UP000092950">
    <property type="component" value="Chromosome"/>
</dbReference>
<sequence>MPILPAPERALRLRWRRTGCAALGLLCMPMAHGADEGALGQSVRQWLQHEMAAEPAVQPEPAAAVPAGPAASPPLELRAIYGVGARLRAEFLAGGVALHAQRGVARLRGADADVTLALLEIRPPCARLRRAGGASAEVCILPADESDE</sequence>
<gene>
    <name evidence="2" type="ORF">BBN53_05280</name>
    <name evidence="3" type="ORF">ERS370011_02653</name>
</gene>
<reference evidence="2 5" key="2">
    <citation type="submission" date="2016-07" db="EMBL/GenBank/DDBJ databases">
        <title>Complete genome sequences of Bordetella pseudohinzii.</title>
        <authorList>
            <person name="Spilker T."/>
            <person name="Darrah R."/>
            <person name="LiPuma J.J."/>
        </authorList>
    </citation>
    <scope>NUCLEOTIDE SEQUENCE [LARGE SCALE GENOMIC DNA]</scope>
    <source>
        <strain evidence="2 5">HI4681</strain>
    </source>
</reference>
<dbReference type="KEGG" id="bpdz:BBN53_05280"/>
<keyword evidence="1" id="KW-0732">Signal</keyword>